<evidence type="ECO:0000313" key="5">
    <source>
        <dbReference type="EMBL" id="KAI8582264.1"/>
    </source>
</evidence>
<dbReference type="Gene3D" id="3.30.300.30">
    <property type="match status" value="1"/>
</dbReference>
<proteinExistence type="inferred from homology"/>
<dbReference type="AlphaFoldDB" id="A0AAD5EF20"/>
<dbReference type="GeneID" id="75912213"/>
<name>A0AAD5EF20_UMBRA</name>
<accession>A0AAD5EF20</accession>
<dbReference type="SUPFAM" id="SSF56801">
    <property type="entry name" value="Acetyl-CoA synthetase-like"/>
    <property type="match status" value="1"/>
</dbReference>
<keyword evidence="2" id="KW-0436">Ligase</keyword>
<dbReference type="Gene3D" id="3.40.50.12780">
    <property type="entry name" value="N-terminal domain of ligase-like"/>
    <property type="match status" value="1"/>
</dbReference>
<dbReference type="InterPro" id="IPR000873">
    <property type="entry name" value="AMP-dep_synth/lig_dom"/>
</dbReference>
<dbReference type="PANTHER" id="PTHR24096">
    <property type="entry name" value="LONG-CHAIN-FATTY-ACID--COA LIGASE"/>
    <property type="match status" value="1"/>
</dbReference>
<reference evidence="5" key="1">
    <citation type="submission" date="2021-06" db="EMBL/GenBank/DDBJ databases">
        <authorList>
            <consortium name="DOE Joint Genome Institute"/>
            <person name="Mondo S.J."/>
            <person name="Amses K.R."/>
            <person name="Simmons D.R."/>
            <person name="Longcore J.E."/>
            <person name="Seto K."/>
            <person name="Alves G.H."/>
            <person name="Bonds A.E."/>
            <person name="Quandt C.A."/>
            <person name="Davis W.J."/>
            <person name="Chang Y."/>
            <person name="Letcher P.M."/>
            <person name="Powell M.J."/>
            <person name="Kuo A."/>
            <person name="Labutti K."/>
            <person name="Pangilinan J."/>
            <person name="Andreopoulos W."/>
            <person name="Tritt A."/>
            <person name="Riley R."/>
            <person name="Hundley H."/>
            <person name="Johnson J."/>
            <person name="Lipzen A."/>
            <person name="Barry K."/>
            <person name="Berbee M.L."/>
            <person name="Buchler N.E."/>
            <person name="Grigoriev I.V."/>
            <person name="Spatafora J.W."/>
            <person name="Stajich J.E."/>
            <person name="James T.Y."/>
        </authorList>
    </citation>
    <scope>NUCLEOTIDE SEQUENCE</scope>
    <source>
        <strain evidence="5">AG</strain>
    </source>
</reference>
<dbReference type="InterPro" id="IPR025110">
    <property type="entry name" value="AMP-bd_C"/>
</dbReference>
<protein>
    <recommendedName>
        <fullName evidence="7">Acetyl-CoA synthetase-like protein</fullName>
    </recommendedName>
</protein>
<evidence type="ECO:0000256" key="1">
    <source>
        <dbReference type="ARBA" id="ARBA00006432"/>
    </source>
</evidence>
<organism evidence="5 6">
    <name type="scientific">Umbelopsis ramanniana AG</name>
    <dbReference type="NCBI Taxonomy" id="1314678"/>
    <lineage>
        <taxon>Eukaryota</taxon>
        <taxon>Fungi</taxon>
        <taxon>Fungi incertae sedis</taxon>
        <taxon>Mucoromycota</taxon>
        <taxon>Mucoromycotina</taxon>
        <taxon>Umbelopsidomycetes</taxon>
        <taxon>Umbelopsidales</taxon>
        <taxon>Umbelopsidaceae</taxon>
        <taxon>Umbelopsis</taxon>
    </lineage>
</organism>
<comment type="caution">
    <text evidence="5">The sequence shown here is derived from an EMBL/GenBank/DDBJ whole genome shotgun (WGS) entry which is preliminary data.</text>
</comment>
<dbReference type="RefSeq" id="XP_051447268.1">
    <property type="nucleotide sequence ID" value="XM_051586865.1"/>
</dbReference>
<evidence type="ECO:0000259" key="3">
    <source>
        <dbReference type="Pfam" id="PF00501"/>
    </source>
</evidence>
<sequence length="577" mass="63596">MIFQSPRSPIDIPNLDLYTFLFTENEFNRHTSPSKKVLVDAATGESITYGQLRDQSSRLGHGWTARAGLQQGDVVAVFAPNQHDHPILYYSLLAAKCVISPGNPAYTEQEMLHQISDSGAKAVVTVPALLPLVIAAATKCNIPIGNIYLFGESEVQGCKPFRSLMGEEHVQFPISGINPSEDLSFICYSSGTTGRAKGVMLTHRNFVSNVLQVTHLDKDFHRLDDVYMGFLPFYHIYGINSLVLSVCGYRAQLLVVIPKYTLENFLKAVEKYKITYANIVPPVAVHLGKDPLVKKYDTSSLRMLGCGAAPLGKEHIEAIDRQMGVGVKQGYGMTECSSTTTSQPVDELDRIGSVGVLIANNEMKIVDEQGNGNYKLNLIMCSKKKLLTMANKFSITALGIEGEGEILIRGPNIMKGYLNNPKANAETFTADGWLRTGDIGKMAKDGHCYVVDRLKELIKVKGFQVAPAELEALLMGRNDIADVCVIGVYNDAQATEFPRAYIVLQGNTSPSKELATTIEKYVAENVAPHKRLRGGIRFVNSIPKSPSGKILRRVIKTTWIKEEEEQERVKNGLRARL</sequence>
<dbReference type="CDD" id="cd05911">
    <property type="entry name" value="Firefly_Luc_like"/>
    <property type="match status" value="1"/>
</dbReference>
<dbReference type="InterPro" id="IPR020845">
    <property type="entry name" value="AMP-binding_CS"/>
</dbReference>
<evidence type="ECO:0000256" key="2">
    <source>
        <dbReference type="ARBA" id="ARBA00022598"/>
    </source>
</evidence>
<dbReference type="Pfam" id="PF13193">
    <property type="entry name" value="AMP-binding_C"/>
    <property type="match status" value="1"/>
</dbReference>
<dbReference type="PANTHER" id="PTHR24096:SF149">
    <property type="entry name" value="AMP-BINDING DOMAIN-CONTAINING PROTEIN-RELATED"/>
    <property type="match status" value="1"/>
</dbReference>
<dbReference type="Proteomes" id="UP001206595">
    <property type="component" value="Unassembled WGS sequence"/>
</dbReference>
<evidence type="ECO:0008006" key="7">
    <source>
        <dbReference type="Google" id="ProtNLM"/>
    </source>
</evidence>
<reference evidence="5" key="2">
    <citation type="journal article" date="2022" name="Proc. Natl. Acad. Sci. U.S.A.">
        <title>Diploid-dominant life cycles characterize the early evolution of Fungi.</title>
        <authorList>
            <person name="Amses K.R."/>
            <person name="Simmons D.R."/>
            <person name="Longcore J.E."/>
            <person name="Mondo S.J."/>
            <person name="Seto K."/>
            <person name="Jeronimo G.H."/>
            <person name="Bonds A.E."/>
            <person name="Quandt C.A."/>
            <person name="Davis W.J."/>
            <person name="Chang Y."/>
            <person name="Federici B.A."/>
            <person name="Kuo A."/>
            <person name="LaButti K."/>
            <person name="Pangilinan J."/>
            <person name="Andreopoulos W."/>
            <person name="Tritt A."/>
            <person name="Riley R."/>
            <person name="Hundley H."/>
            <person name="Johnson J."/>
            <person name="Lipzen A."/>
            <person name="Barry K."/>
            <person name="Lang B.F."/>
            <person name="Cuomo C.A."/>
            <person name="Buchler N.E."/>
            <person name="Grigoriev I.V."/>
            <person name="Spatafora J.W."/>
            <person name="Stajich J.E."/>
            <person name="James T.Y."/>
        </authorList>
    </citation>
    <scope>NUCLEOTIDE SEQUENCE</scope>
    <source>
        <strain evidence="5">AG</strain>
    </source>
</reference>
<dbReference type="GO" id="GO:0016405">
    <property type="term" value="F:CoA-ligase activity"/>
    <property type="evidence" value="ECO:0007669"/>
    <property type="project" value="TreeGrafter"/>
</dbReference>
<feature type="domain" description="AMP-binding enzyme C-terminal" evidence="4">
    <location>
        <begin position="469"/>
        <end position="549"/>
    </location>
</feature>
<evidence type="ECO:0000259" key="4">
    <source>
        <dbReference type="Pfam" id="PF13193"/>
    </source>
</evidence>
<dbReference type="PROSITE" id="PS00455">
    <property type="entry name" value="AMP_BINDING"/>
    <property type="match status" value="1"/>
</dbReference>
<dbReference type="EMBL" id="MU620901">
    <property type="protein sequence ID" value="KAI8582264.1"/>
    <property type="molecule type" value="Genomic_DNA"/>
</dbReference>
<evidence type="ECO:0000313" key="6">
    <source>
        <dbReference type="Proteomes" id="UP001206595"/>
    </source>
</evidence>
<gene>
    <name evidence="5" type="ORF">K450DRAFT_228129</name>
</gene>
<dbReference type="Pfam" id="PF00501">
    <property type="entry name" value="AMP-binding"/>
    <property type="match status" value="1"/>
</dbReference>
<keyword evidence="6" id="KW-1185">Reference proteome</keyword>
<dbReference type="InterPro" id="IPR045851">
    <property type="entry name" value="AMP-bd_C_sf"/>
</dbReference>
<comment type="similarity">
    <text evidence="1">Belongs to the ATP-dependent AMP-binding enzyme family.</text>
</comment>
<feature type="domain" description="AMP-dependent synthetase/ligase" evidence="3">
    <location>
        <begin position="31"/>
        <end position="418"/>
    </location>
</feature>
<dbReference type="InterPro" id="IPR042099">
    <property type="entry name" value="ANL_N_sf"/>
</dbReference>